<evidence type="ECO:0000259" key="1">
    <source>
        <dbReference type="Pfam" id="PF01890"/>
    </source>
</evidence>
<name>A0A4E0QQQ8_9GAMM</name>
<dbReference type="PANTHER" id="PTHR37477">
    <property type="entry name" value="COBALT-PRECORRIN-5A HYDROLASE"/>
    <property type="match status" value="1"/>
</dbReference>
<evidence type="ECO:0000313" key="3">
    <source>
        <dbReference type="Proteomes" id="UP000030428"/>
    </source>
</evidence>
<evidence type="ECO:0000313" key="2">
    <source>
        <dbReference type="EMBL" id="TGO03038.1"/>
    </source>
</evidence>
<dbReference type="GO" id="GO:0009236">
    <property type="term" value="P:cobalamin biosynthetic process"/>
    <property type="evidence" value="ECO:0007669"/>
    <property type="project" value="InterPro"/>
</dbReference>
<proteinExistence type="predicted"/>
<reference evidence="2 3" key="1">
    <citation type="journal article" date="2016" name="Front. Microbiol.">
        <title>Single-Cell (Meta-)Genomics of a Dimorphic Candidatus Thiomargarita nelsonii Reveals Genomic Plasticity.</title>
        <authorList>
            <person name="Flood B.E."/>
            <person name="Fliss P."/>
            <person name="Jones D.S."/>
            <person name="Dick G.J."/>
            <person name="Jain S."/>
            <person name="Kaster A.K."/>
            <person name="Winkel M."/>
            <person name="Mussmann M."/>
            <person name="Bailey J."/>
        </authorList>
    </citation>
    <scope>NUCLEOTIDE SEQUENCE [LARGE SCALE GENOMIC DNA]</scope>
    <source>
        <strain evidence="2">Hydrate Ridge</strain>
    </source>
</reference>
<dbReference type="InterPro" id="IPR052553">
    <property type="entry name" value="CbiG_hydrolase"/>
</dbReference>
<dbReference type="Gene3D" id="3.30.420.180">
    <property type="entry name" value="CobE/GbiG C-terminal domain"/>
    <property type="match status" value="1"/>
</dbReference>
<accession>A0A4E0QQQ8</accession>
<comment type="caution">
    <text evidence="2">The sequence shown here is derived from an EMBL/GenBank/DDBJ whole genome shotgun (WGS) entry which is preliminary data.</text>
</comment>
<dbReference type="Proteomes" id="UP000030428">
    <property type="component" value="Unassembled WGS sequence"/>
</dbReference>
<dbReference type="InterPro" id="IPR002750">
    <property type="entry name" value="CobE/GbiG_C"/>
</dbReference>
<feature type="domain" description="CobE/GbiG C-terminal" evidence="1">
    <location>
        <begin position="3"/>
        <end position="126"/>
    </location>
</feature>
<dbReference type="Pfam" id="PF01890">
    <property type="entry name" value="CbiG_C"/>
    <property type="match status" value="1"/>
</dbReference>
<organism evidence="2 3">
    <name type="scientific">Candidatus Thiomargarita nelsonii</name>
    <dbReference type="NCBI Taxonomy" id="1003181"/>
    <lineage>
        <taxon>Bacteria</taxon>
        <taxon>Pseudomonadati</taxon>
        <taxon>Pseudomonadota</taxon>
        <taxon>Gammaproteobacteria</taxon>
        <taxon>Thiotrichales</taxon>
        <taxon>Thiotrichaceae</taxon>
        <taxon>Thiomargarita</taxon>
    </lineage>
</organism>
<keyword evidence="3" id="KW-1185">Reference proteome</keyword>
<dbReference type="PANTHER" id="PTHR37477:SF1">
    <property type="entry name" value="COBALT-PRECORRIN-5A HYDROLASE"/>
    <property type="match status" value="1"/>
</dbReference>
<dbReference type="SUPFAM" id="SSF159664">
    <property type="entry name" value="CobE/GbiG C-terminal domain-like"/>
    <property type="match status" value="1"/>
</dbReference>
<gene>
    <name evidence="2" type="ORF">PN36_13670</name>
</gene>
<dbReference type="AlphaFoldDB" id="A0A4E0QQQ8"/>
<sequence length="136" mass="14975">MKIVIGIGCDRGTPLKTLETALAQALERIDCEYDQIECFATIDKKSDEDSINSLVKKRHKEIIYYPATELAQVKVPNPSAVVMKYVGTPAVSEAAAILAAKTTMQDLLVEKLKYRGEDGKNATISVVCITKNKEKE</sequence>
<dbReference type="EMBL" id="JSZA02000046">
    <property type="protein sequence ID" value="TGO03038.1"/>
    <property type="molecule type" value="Genomic_DNA"/>
</dbReference>
<dbReference type="InterPro" id="IPR036518">
    <property type="entry name" value="CobE/GbiG_C_sf"/>
</dbReference>
<protein>
    <submittedName>
        <fullName evidence="2">Cobalamin biosynthesis protein CbiG</fullName>
    </submittedName>
</protein>